<dbReference type="Proteomes" id="UP000013051">
    <property type="component" value="Unassembled WGS sequence"/>
</dbReference>
<dbReference type="RefSeq" id="WP_002606292.1">
    <property type="nucleotide sequence ID" value="NZ_KB850943.1"/>
</dbReference>
<dbReference type="EMBL" id="AGYV01000001">
    <property type="protein sequence ID" value="ENY88142.1"/>
    <property type="molecule type" value="Genomic_DNA"/>
</dbReference>
<dbReference type="AlphaFoldDB" id="N9WKS8"/>
<evidence type="ECO:0000313" key="2">
    <source>
        <dbReference type="Proteomes" id="UP000013051"/>
    </source>
</evidence>
<accession>N9WKS8</accession>
<name>N9WKS8_CLOIN</name>
<dbReference type="PATRIC" id="fig|999413.4.peg.614"/>
<evidence type="ECO:0000313" key="1">
    <source>
        <dbReference type="EMBL" id="ENY88142.1"/>
    </source>
</evidence>
<protein>
    <submittedName>
        <fullName evidence="1">Uncharacterized protein</fullName>
    </submittedName>
</protein>
<keyword evidence="2" id="KW-1185">Reference proteome</keyword>
<organism evidence="1 2">
    <name type="scientific">[Clostridium] innocuum 2959</name>
    <dbReference type="NCBI Taxonomy" id="999413"/>
    <lineage>
        <taxon>Bacteria</taxon>
        <taxon>Bacillati</taxon>
        <taxon>Bacillota</taxon>
        <taxon>Clostridia</taxon>
        <taxon>Eubacteriales</taxon>
        <taxon>Clostridiaceae</taxon>
        <taxon>Clostridium</taxon>
    </lineage>
</organism>
<comment type="caution">
    <text evidence="1">The sequence shown here is derived from an EMBL/GenBank/DDBJ whole genome shotgun (WGS) entry which is preliminary data.</text>
</comment>
<gene>
    <name evidence="1" type="ORF">HMPREF1094_00593</name>
</gene>
<reference evidence="1 2" key="1">
    <citation type="submission" date="2013-01" db="EMBL/GenBank/DDBJ databases">
        <title>The Genome Sequence of Clostridium innocuum 2959.</title>
        <authorList>
            <consortium name="The Broad Institute Genome Sequencing Platform"/>
            <person name="Earl A."/>
            <person name="Ward D."/>
            <person name="Feldgarden M."/>
            <person name="Gevers D."/>
            <person name="Courvalin P."/>
            <person name="Lambert T."/>
            <person name="Walker B."/>
            <person name="Young S.K."/>
            <person name="Zeng Q."/>
            <person name="Gargeya S."/>
            <person name="Fitzgerald M."/>
            <person name="Haas B."/>
            <person name="Abouelleil A."/>
            <person name="Alvarado L."/>
            <person name="Arachchi H.M."/>
            <person name="Berlin A.M."/>
            <person name="Chapman S.B."/>
            <person name="Dewar J."/>
            <person name="Goldberg J."/>
            <person name="Griggs A."/>
            <person name="Gujja S."/>
            <person name="Hansen M."/>
            <person name="Howarth C."/>
            <person name="Imamovic A."/>
            <person name="Larimer J."/>
            <person name="McCowan C."/>
            <person name="Murphy C."/>
            <person name="Neiman D."/>
            <person name="Pearson M."/>
            <person name="Priest M."/>
            <person name="Roberts A."/>
            <person name="Saif S."/>
            <person name="Shea T."/>
            <person name="Sisk P."/>
            <person name="Sykes S."/>
            <person name="Wortman J."/>
            <person name="Nusbaum C."/>
            <person name="Birren B."/>
        </authorList>
    </citation>
    <scope>NUCLEOTIDE SEQUENCE [LARGE SCALE GENOMIC DNA]</scope>
    <source>
        <strain evidence="1 2">2959</strain>
    </source>
</reference>
<proteinExistence type="predicted"/>
<sequence length="130" mass="15113">MKDNMKEKDLTVDFFFGNEEINPFNAPQMCVVRRLSNAYHELENEKIPANKAEINLRIAKLSFYEELIDICIQTDFSQADIIALYEEEDLAEIAWLFWNDVKCPVTDVLLLIAKLAYCDEISDKVIDFLV</sequence>
<dbReference type="HOGENOM" id="CLU_1934801_0_0_9"/>